<reference evidence="3" key="1">
    <citation type="journal article" date="2019" name="Int. J. Syst. Evol. Microbiol.">
        <title>The Global Catalogue of Microorganisms (GCM) 10K type strain sequencing project: providing services to taxonomists for standard genome sequencing and annotation.</title>
        <authorList>
            <consortium name="The Broad Institute Genomics Platform"/>
            <consortium name="The Broad Institute Genome Sequencing Center for Infectious Disease"/>
            <person name="Wu L."/>
            <person name="Ma J."/>
        </authorList>
    </citation>
    <scope>NUCLEOTIDE SEQUENCE [LARGE SCALE GENOMIC DNA]</scope>
    <source>
        <strain evidence="3">CECT 8010</strain>
    </source>
</reference>
<dbReference type="NCBIfam" id="TIGR00847">
    <property type="entry name" value="ccoS"/>
    <property type="match status" value="1"/>
</dbReference>
<keyword evidence="3" id="KW-1185">Reference proteome</keyword>
<keyword evidence="1" id="KW-0472">Membrane</keyword>
<keyword evidence="1" id="KW-0812">Transmembrane</keyword>
<accession>A0ABV8Q076</accession>
<name>A0ABV8Q076_9BACT</name>
<dbReference type="RefSeq" id="WP_379014329.1">
    <property type="nucleotide sequence ID" value="NZ_JBHSDC010000022.1"/>
</dbReference>
<comment type="caution">
    <text evidence="2">The sequence shown here is derived from an EMBL/GenBank/DDBJ whole genome shotgun (WGS) entry which is preliminary data.</text>
</comment>
<dbReference type="Proteomes" id="UP001595906">
    <property type="component" value="Unassembled WGS sequence"/>
</dbReference>
<dbReference type="EMBL" id="JBHSDC010000022">
    <property type="protein sequence ID" value="MFC4232465.1"/>
    <property type="molecule type" value="Genomic_DNA"/>
</dbReference>
<dbReference type="Pfam" id="PF03597">
    <property type="entry name" value="FixS"/>
    <property type="match status" value="1"/>
</dbReference>
<gene>
    <name evidence="2" type="primary">ccoS</name>
    <name evidence="2" type="ORF">ACFOW1_11215</name>
</gene>
<evidence type="ECO:0000313" key="3">
    <source>
        <dbReference type="Proteomes" id="UP001595906"/>
    </source>
</evidence>
<dbReference type="InterPro" id="IPR004714">
    <property type="entry name" value="Cyt_oxidase_maturation_cbb3"/>
</dbReference>
<organism evidence="2 3">
    <name type="scientific">Parasediminibacterium paludis</name>
    <dbReference type="NCBI Taxonomy" id="908966"/>
    <lineage>
        <taxon>Bacteria</taxon>
        <taxon>Pseudomonadati</taxon>
        <taxon>Bacteroidota</taxon>
        <taxon>Chitinophagia</taxon>
        <taxon>Chitinophagales</taxon>
        <taxon>Chitinophagaceae</taxon>
        <taxon>Parasediminibacterium</taxon>
    </lineage>
</organism>
<proteinExistence type="predicted"/>
<keyword evidence="1" id="KW-1133">Transmembrane helix</keyword>
<feature type="transmembrane region" description="Helical" evidence="1">
    <location>
        <begin position="6"/>
        <end position="26"/>
    </location>
</feature>
<evidence type="ECO:0000313" key="2">
    <source>
        <dbReference type="EMBL" id="MFC4232465.1"/>
    </source>
</evidence>
<sequence length="50" mass="5607">MGIFIVIALCSLVISIGFLIAFLWSAKTGQYDDSYSPPHRILFDETKTLN</sequence>
<protein>
    <submittedName>
        <fullName evidence="2">Cbb3-type cytochrome oxidase assembly protein CcoS</fullName>
    </submittedName>
</protein>
<evidence type="ECO:0000256" key="1">
    <source>
        <dbReference type="SAM" id="Phobius"/>
    </source>
</evidence>